<dbReference type="GO" id="GO:0005524">
    <property type="term" value="F:ATP binding"/>
    <property type="evidence" value="ECO:0007669"/>
    <property type="project" value="UniProtKB-KW"/>
</dbReference>
<keyword evidence="8" id="KW-0528">Neurotoxin</keyword>
<dbReference type="PANTHER" id="PTHR18934">
    <property type="entry name" value="ATP-DEPENDENT RNA HELICASE"/>
    <property type="match status" value="1"/>
</dbReference>
<keyword evidence="15" id="KW-1185">Reference proteome</keyword>
<dbReference type="Pfam" id="PF21010">
    <property type="entry name" value="HA2_C"/>
    <property type="match status" value="1"/>
</dbReference>
<evidence type="ECO:0000256" key="9">
    <source>
        <dbReference type="ARBA" id="ARBA00023298"/>
    </source>
</evidence>
<keyword evidence="8" id="KW-0638">Presynaptic neurotoxin</keyword>
<dbReference type="Pfam" id="PF00271">
    <property type="entry name" value="Helicase_C"/>
    <property type="match status" value="1"/>
</dbReference>
<dbReference type="Gene3D" id="3.30.1370.50">
    <property type="entry name" value="R3H-like domain"/>
    <property type="match status" value="1"/>
</dbReference>
<keyword evidence="9" id="KW-0472">Membrane</keyword>
<dbReference type="SMART" id="SM00487">
    <property type="entry name" value="DEXDc"/>
    <property type="match status" value="1"/>
</dbReference>
<dbReference type="PROSITE" id="PS51192">
    <property type="entry name" value="HELICASE_ATP_BIND_1"/>
    <property type="match status" value="1"/>
</dbReference>
<keyword evidence="4" id="KW-0547">Nucleotide-binding</keyword>
<dbReference type="InterPro" id="IPR059023">
    <property type="entry name" value="RNA_hel_CTD"/>
</dbReference>
<dbReference type="InterPro" id="IPR014001">
    <property type="entry name" value="Helicase_ATP-bd"/>
</dbReference>
<evidence type="ECO:0008006" key="16">
    <source>
        <dbReference type="Google" id="ProtNLM"/>
    </source>
</evidence>
<keyword evidence="8" id="KW-0800">Toxin</keyword>
<dbReference type="PANTHER" id="PTHR18934:SF213">
    <property type="entry name" value="3'-5' RNA HELICASE YTHDC2"/>
    <property type="match status" value="1"/>
</dbReference>
<dbReference type="Gene3D" id="1.25.40.20">
    <property type="entry name" value="Ankyrin repeat-containing domain"/>
    <property type="match status" value="1"/>
</dbReference>
<dbReference type="Proteomes" id="UP000759131">
    <property type="component" value="Unassembled WGS sequence"/>
</dbReference>
<dbReference type="Pfam" id="PF04408">
    <property type="entry name" value="WHD_HA2"/>
    <property type="match status" value="1"/>
</dbReference>
<dbReference type="GO" id="GO:0006887">
    <property type="term" value="P:exocytosis"/>
    <property type="evidence" value="ECO:0007669"/>
    <property type="project" value="UniProtKB-KW"/>
</dbReference>
<feature type="region of interest" description="Disordered" evidence="11">
    <location>
        <begin position="1191"/>
        <end position="1219"/>
    </location>
</feature>
<dbReference type="InterPro" id="IPR048333">
    <property type="entry name" value="HA2_WH"/>
</dbReference>
<dbReference type="SMART" id="SM00847">
    <property type="entry name" value="HA2"/>
    <property type="match status" value="1"/>
</dbReference>
<evidence type="ECO:0000259" key="12">
    <source>
        <dbReference type="PROSITE" id="PS51192"/>
    </source>
</evidence>
<gene>
    <name evidence="14" type="ORF">OSB1V03_LOCUS6830</name>
</gene>
<dbReference type="GO" id="GO:0044231">
    <property type="term" value="C:host cell presynaptic membrane"/>
    <property type="evidence" value="ECO:0007669"/>
    <property type="project" value="UniProtKB-KW"/>
</dbReference>
<evidence type="ECO:0000313" key="15">
    <source>
        <dbReference type="Proteomes" id="UP000759131"/>
    </source>
</evidence>
<evidence type="ECO:0000256" key="7">
    <source>
        <dbReference type="ARBA" id="ARBA00022840"/>
    </source>
</evidence>
<evidence type="ECO:0000256" key="5">
    <source>
        <dbReference type="ARBA" id="ARBA00022801"/>
    </source>
</evidence>
<dbReference type="GO" id="GO:0044218">
    <property type="term" value="C:other organism cell membrane"/>
    <property type="evidence" value="ECO:0007669"/>
    <property type="project" value="UniProtKB-KW"/>
</dbReference>
<evidence type="ECO:0000256" key="6">
    <source>
        <dbReference type="ARBA" id="ARBA00022806"/>
    </source>
</evidence>
<keyword evidence="6" id="KW-0347">Helicase</keyword>
<dbReference type="InterPro" id="IPR007502">
    <property type="entry name" value="Helicase-assoc_dom"/>
</dbReference>
<dbReference type="InterPro" id="IPR002110">
    <property type="entry name" value="Ankyrin_rpt"/>
</dbReference>
<dbReference type="PROSITE" id="PS50297">
    <property type="entry name" value="ANK_REP_REGION"/>
    <property type="match status" value="1"/>
</dbReference>
<keyword evidence="2" id="KW-0268">Exocytosis</keyword>
<dbReference type="SUPFAM" id="SSF48403">
    <property type="entry name" value="Ankyrin repeat"/>
    <property type="match status" value="1"/>
</dbReference>
<dbReference type="GO" id="GO:0004386">
    <property type="term" value="F:helicase activity"/>
    <property type="evidence" value="ECO:0007669"/>
    <property type="project" value="TreeGrafter"/>
</dbReference>
<evidence type="ECO:0000256" key="2">
    <source>
        <dbReference type="ARBA" id="ARBA00022483"/>
    </source>
</evidence>
<dbReference type="Pfam" id="PF26026">
    <property type="entry name" value="RNA_hel_CTD"/>
    <property type="match status" value="1"/>
</dbReference>
<dbReference type="Pfam" id="PF07717">
    <property type="entry name" value="OB_NTP_bind"/>
    <property type="match status" value="1"/>
</dbReference>
<evidence type="ECO:0000256" key="4">
    <source>
        <dbReference type="ARBA" id="ARBA00022741"/>
    </source>
</evidence>
<evidence type="ECO:0000259" key="13">
    <source>
        <dbReference type="PROSITE" id="PS51194"/>
    </source>
</evidence>
<evidence type="ECO:0000256" key="3">
    <source>
        <dbReference type="ARBA" id="ARBA00022537"/>
    </source>
</evidence>
<dbReference type="PROSITE" id="PS51194">
    <property type="entry name" value="HELICASE_CTER"/>
    <property type="match status" value="1"/>
</dbReference>
<evidence type="ECO:0000313" key="14">
    <source>
        <dbReference type="EMBL" id="CAD7626397.1"/>
    </source>
</evidence>
<dbReference type="Pfam" id="PF00270">
    <property type="entry name" value="DEAD"/>
    <property type="match status" value="1"/>
</dbReference>
<evidence type="ECO:0000256" key="1">
    <source>
        <dbReference type="ARBA" id="ARBA00004175"/>
    </source>
</evidence>
<dbReference type="EMBL" id="CAJPIZ010003810">
    <property type="protein sequence ID" value="CAG2106827.1"/>
    <property type="molecule type" value="Genomic_DNA"/>
</dbReference>
<keyword evidence="9" id="KW-1053">Target membrane</keyword>
<keyword evidence="3" id="KW-1052">Target cell membrane</keyword>
<dbReference type="InterPro" id="IPR011545">
    <property type="entry name" value="DEAD/DEAH_box_helicase_dom"/>
</dbReference>
<dbReference type="InterPro" id="IPR011709">
    <property type="entry name" value="DEAD-box_helicase_OB_fold"/>
</dbReference>
<name>A0A7R9KNF8_9ACAR</name>
<organism evidence="14">
    <name type="scientific">Medioppia subpectinata</name>
    <dbReference type="NCBI Taxonomy" id="1979941"/>
    <lineage>
        <taxon>Eukaryota</taxon>
        <taxon>Metazoa</taxon>
        <taxon>Ecdysozoa</taxon>
        <taxon>Arthropoda</taxon>
        <taxon>Chelicerata</taxon>
        <taxon>Arachnida</taxon>
        <taxon>Acari</taxon>
        <taxon>Acariformes</taxon>
        <taxon>Sarcoptiformes</taxon>
        <taxon>Oribatida</taxon>
        <taxon>Brachypylina</taxon>
        <taxon>Oppioidea</taxon>
        <taxon>Oppiidae</taxon>
        <taxon>Medioppia</taxon>
    </lineage>
</organism>
<dbReference type="EMBL" id="OC858385">
    <property type="protein sequence ID" value="CAD7626397.1"/>
    <property type="molecule type" value="Genomic_DNA"/>
</dbReference>
<accession>A0A7R9KNF8</accession>
<evidence type="ECO:0000256" key="10">
    <source>
        <dbReference type="PROSITE-ProRule" id="PRU00023"/>
    </source>
</evidence>
<dbReference type="OrthoDB" id="6501736at2759"/>
<dbReference type="InterPro" id="IPR036770">
    <property type="entry name" value="Ankyrin_rpt-contain_sf"/>
</dbReference>
<dbReference type="InterPro" id="IPR036867">
    <property type="entry name" value="R3H_dom_sf"/>
</dbReference>
<dbReference type="Gene3D" id="1.20.120.1080">
    <property type="match status" value="1"/>
</dbReference>
<feature type="repeat" description="ANK" evidence="10">
    <location>
        <begin position="488"/>
        <end position="520"/>
    </location>
</feature>
<dbReference type="CDD" id="cd18791">
    <property type="entry name" value="SF2_C_RHA"/>
    <property type="match status" value="1"/>
</dbReference>
<dbReference type="AlphaFoldDB" id="A0A7R9KNF8"/>
<keyword evidence="7" id="KW-0067">ATP-binding</keyword>
<keyword evidence="5" id="KW-0378">Hydrolase</keyword>
<reference evidence="14" key="1">
    <citation type="submission" date="2020-11" db="EMBL/GenBank/DDBJ databases">
        <authorList>
            <person name="Tran Van P."/>
        </authorList>
    </citation>
    <scope>NUCLEOTIDE SEQUENCE</scope>
</reference>
<dbReference type="PROSITE" id="PS50088">
    <property type="entry name" value="ANK_REPEAT"/>
    <property type="match status" value="1"/>
</dbReference>
<evidence type="ECO:0000256" key="11">
    <source>
        <dbReference type="SAM" id="MobiDB-lite"/>
    </source>
</evidence>
<dbReference type="GO" id="GO:0003723">
    <property type="term" value="F:RNA binding"/>
    <property type="evidence" value="ECO:0007669"/>
    <property type="project" value="TreeGrafter"/>
</dbReference>
<dbReference type="InterPro" id="IPR001650">
    <property type="entry name" value="Helicase_C-like"/>
</dbReference>
<dbReference type="InterPro" id="IPR027417">
    <property type="entry name" value="P-loop_NTPase"/>
</dbReference>
<evidence type="ECO:0000256" key="8">
    <source>
        <dbReference type="ARBA" id="ARBA00023028"/>
    </source>
</evidence>
<comment type="subcellular location">
    <subcellularLocation>
        <location evidence="1">Target cell membrane</location>
    </subcellularLocation>
</comment>
<dbReference type="SMART" id="SM00490">
    <property type="entry name" value="HELICc"/>
    <property type="match status" value="1"/>
</dbReference>
<protein>
    <recommendedName>
        <fullName evidence="16">ATP-dependent RNA helicase YTHDC2</fullName>
    </recommendedName>
</protein>
<dbReference type="SUPFAM" id="SSF52540">
    <property type="entry name" value="P-loop containing nucleoside triphosphate hydrolases"/>
    <property type="match status" value="2"/>
</dbReference>
<feature type="domain" description="Helicase ATP-binding" evidence="12">
    <location>
        <begin position="182"/>
        <end position="348"/>
    </location>
</feature>
<dbReference type="Gene3D" id="3.40.50.300">
    <property type="entry name" value="P-loop containing nucleotide triphosphate hydrolases"/>
    <property type="match status" value="2"/>
</dbReference>
<proteinExistence type="predicted"/>
<sequence>MDCFTTAWDQLDVNPVVKTCINIIVNKLVKSESVNEYDFPTSLTSSERQFVDIFCTQFGLKTTRRRNGSNRWITAYKKSSTIISLDSSYGLLDFTQNIIKALLQRFPVSDKEKKETSYSDHRLVGNNHNQFESNPGLNCTTGRLSNIIPQIPIRPPLATGRIDETILFRKGLPVWKRRDDILEAIAANRIVVISGGTGAGKTTQIPQFILEYCNLMKKACRIICAEPRSLYAHSVAERVSHERNEVIGQTVGYQIRLESKVSPRTLLTFCTNGVLLRTLMGGENSLQSVTHLIIDEIQENDRFTEFLLLIIRELTAKYRNFKVILMSSSAHMSHFYSHYFGCCPTIEIASPNASLQYFYLEDILRMTSYISDPMKAYSNTMETKETQKQMLTEWFDEINVTQTNDYMYGSGDIGYETDMNSFAAFGTNRLMNTETLIAERDELDVKLKMRIDSYLRNAWTHGTDYAFQHLIDLMVSEHISIDYQHSVSGVTALIAAAAHNKINVIESLLSYGANIALRTPNDWNAINWSQHFGHKELTELLETYSKCIGTAAVTTDMANVYNSLELSDDQKQILDLYYHSLVDSHRVDADIDLICHLIHFIITNDSTLFAKQKDGSILVFLAGYDEIIKLREKIISDSKRFDANKYALFTLYSQMPNNDLKRVFRRIPSDVRKIILSTNISESNISIDEVVFVIDSGKVRQKVFDTSTGFSYHVFNWISKTNAVQRRSRANRLNAGICFHLYDKSRFNRFDELPTSDMNKMSVYELCLQTKLLAPNEVMISEFMMKALKPPSLETVRKSVQLLKTIDALESNEQLTQLGLHLLDLPIEPNLGKMVLYSVVLKCLDPVLTIVCSLSYHNPFVVPQNQASRRRTAFSIRKKLSAKTFSDHIILLRGFQNWQKAKHDACEKQFCEQNFISSASMEMIVNMRAQLLGQLRASGFVRARGPGDIRDLNTNSDDWAVVKAALCGGGYPYIVRVDRDRNQLITNNDVNVRFHPNSVLNTSYLSPKESVDKNRAQLLDTLPTDWLLFNGMTKTGKTCYVECCTIISPITIALFAGNIQTPIDSYLANVWKPMTSQFCDNESDSESEDKADKDKHILKIDNWMAFKLEPQIANLTLQLRQKWNSLFYRRMCSPSKPMTPSDDIIIKTIVEVLTTEEQNLGLQQPVGIGQRPRPMSTDFCPPVSNVPLYSPLNKGSLQSGRQTRVSPQTQQQQYYRNQY</sequence>
<keyword evidence="10" id="KW-0040">ANK repeat</keyword>
<dbReference type="FunFam" id="1.20.120.1080:FF:000008">
    <property type="entry name" value="probable ATP-dependent RNA helicase YTHDC2"/>
    <property type="match status" value="1"/>
</dbReference>
<feature type="domain" description="Helicase C-terminal" evidence="13">
    <location>
        <begin position="593"/>
        <end position="774"/>
    </location>
</feature>
<feature type="compositionally biased region" description="Low complexity" evidence="11">
    <location>
        <begin position="1201"/>
        <end position="1219"/>
    </location>
</feature>